<name>A0A443K2J2_9RHOB</name>
<dbReference type="InterPro" id="IPR003692">
    <property type="entry name" value="Hydantoinase_B"/>
</dbReference>
<proteinExistence type="predicted"/>
<dbReference type="GO" id="GO:0003824">
    <property type="term" value="F:catalytic activity"/>
    <property type="evidence" value="ECO:0007669"/>
    <property type="project" value="InterPro"/>
</dbReference>
<evidence type="ECO:0000313" key="3">
    <source>
        <dbReference type="EMBL" id="RWR26966.1"/>
    </source>
</evidence>
<evidence type="ECO:0000256" key="1">
    <source>
        <dbReference type="SAM" id="MobiDB-lite"/>
    </source>
</evidence>
<feature type="region of interest" description="Disordered" evidence="1">
    <location>
        <begin position="177"/>
        <end position="203"/>
    </location>
</feature>
<reference evidence="3 4" key="1">
    <citation type="submission" date="2019-01" db="EMBL/GenBank/DDBJ databases">
        <title>Sinorhodobacter populi sp. nov. isolated from the symptomatic bark tissue of Populus euramericana canker.</title>
        <authorList>
            <person name="Xu G."/>
        </authorList>
    </citation>
    <scope>NUCLEOTIDE SEQUENCE [LARGE SCALE GENOMIC DNA]</scope>
    <source>
        <strain evidence="3 4">D19-10-3-21</strain>
    </source>
</reference>
<comment type="caution">
    <text evidence="3">The sequence shown here is derived from an EMBL/GenBank/DDBJ whole genome shotgun (WGS) entry which is preliminary data.</text>
</comment>
<dbReference type="AlphaFoldDB" id="A0A443K2J2"/>
<protein>
    <recommendedName>
        <fullName evidence="2">Hydantoinase B/oxoprolinase domain-containing protein</fullName>
    </recommendedName>
</protein>
<feature type="domain" description="Hydantoinase B/oxoprolinase" evidence="2">
    <location>
        <begin position="5"/>
        <end position="174"/>
    </location>
</feature>
<dbReference type="Proteomes" id="UP000285295">
    <property type="component" value="Unassembled WGS sequence"/>
</dbReference>
<gene>
    <name evidence="3" type="ORF">D2T31_18510</name>
</gene>
<accession>A0A443K2J2</accession>
<dbReference type="Pfam" id="PF02538">
    <property type="entry name" value="Hydantoinase_B"/>
    <property type="match status" value="1"/>
</dbReference>
<sequence>MELNTVAQYVYTEGLILPQIKLNFTRDWENGPFRKLIEANVRVPRQTMGDIDAQLASNRVGILRMRDLAARYGADLLLVAMSELQAYSEARMRSAIRALPDGIYEGTDGLDNDGLDGPDPVVKARLIVRGDEITVDYEGTSAQVRSSINSPFASTISVTVSCLKAALTSADIPFQRWGDAPDHGDRAEGMPAESAPLRAGQITPAKLFARVQRDDEGAGHRGTG</sequence>
<feature type="compositionally biased region" description="Basic and acidic residues" evidence="1">
    <location>
        <begin position="179"/>
        <end position="188"/>
    </location>
</feature>
<evidence type="ECO:0000313" key="4">
    <source>
        <dbReference type="Proteomes" id="UP000285295"/>
    </source>
</evidence>
<dbReference type="EMBL" id="SAUX01000026">
    <property type="protein sequence ID" value="RWR26966.1"/>
    <property type="molecule type" value="Genomic_DNA"/>
</dbReference>
<reference evidence="3 4" key="2">
    <citation type="submission" date="2019-01" db="EMBL/GenBank/DDBJ databases">
        <authorList>
            <person name="Li Y."/>
        </authorList>
    </citation>
    <scope>NUCLEOTIDE SEQUENCE [LARGE SCALE GENOMIC DNA]</scope>
    <source>
        <strain evidence="3 4">D19-10-3-21</strain>
    </source>
</reference>
<evidence type="ECO:0000259" key="2">
    <source>
        <dbReference type="Pfam" id="PF02538"/>
    </source>
</evidence>
<dbReference type="OrthoDB" id="9761586at2"/>
<organism evidence="3 4">
    <name type="scientific">Paenirhodobacter populi</name>
    <dbReference type="NCBI Taxonomy" id="2306993"/>
    <lineage>
        <taxon>Bacteria</taxon>
        <taxon>Pseudomonadati</taxon>
        <taxon>Pseudomonadota</taxon>
        <taxon>Alphaproteobacteria</taxon>
        <taxon>Rhodobacterales</taxon>
        <taxon>Rhodobacter group</taxon>
        <taxon>Paenirhodobacter</taxon>
    </lineage>
</organism>